<dbReference type="InterPro" id="IPR016024">
    <property type="entry name" value="ARM-type_fold"/>
</dbReference>
<organism evidence="4 5">
    <name type="scientific">Eubacterium ramulus ATCC 29099</name>
    <dbReference type="NCBI Taxonomy" id="1256908"/>
    <lineage>
        <taxon>Bacteria</taxon>
        <taxon>Bacillati</taxon>
        <taxon>Bacillota</taxon>
        <taxon>Clostridia</taxon>
        <taxon>Eubacteriales</taxon>
        <taxon>Eubacteriaceae</taxon>
        <taxon>Eubacterium</taxon>
    </lineage>
</organism>
<evidence type="ECO:0000256" key="1">
    <source>
        <dbReference type="ARBA" id="ARBA00022612"/>
    </source>
</evidence>
<comment type="caution">
    <text evidence="4">The sequence shown here is derived from an EMBL/GenBank/DDBJ whole genome shotgun (WGS) entry which is preliminary data.</text>
</comment>
<feature type="transmembrane region" description="Helical" evidence="2">
    <location>
        <begin position="483"/>
        <end position="500"/>
    </location>
</feature>
<keyword evidence="2" id="KW-0812">Transmembrane</keyword>
<dbReference type="SUPFAM" id="SSF48371">
    <property type="entry name" value="ARM repeat"/>
    <property type="match status" value="1"/>
</dbReference>
<keyword evidence="2" id="KW-1133">Transmembrane helix</keyword>
<keyword evidence="1" id="KW-1188">Viral release from host cell</keyword>
<feature type="domain" description="Phage tail tape measure protein" evidence="3">
    <location>
        <begin position="91"/>
        <end position="290"/>
    </location>
</feature>
<dbReference type="InterPro" id="IPR010090">
    <property type="entry name" value="Phage_tape_meas"/>
</dbReference>
<dbReference type="NCBIfam" id="TIGR01760">
    <property type="entry name" value="tape_meas_TP901"/>
    <property type="match status" value="1"/>
</dbReference>
<accession>U2Q4W9</accession>
<dbReference type="PANTHER" id="PTHR37813:SF1">
    <property type="entry name" value="FELS-2 PROPHAGE PROTEIN"/>
    <property type="match status" value="1"/>
</dbReference>
<dbReference type="EMBL" id="AWVJ01000035">
    <property type="protein sequence ID" value="ERK51074.1"/>
    <property type="molecule type" value="Genomic_DNA"/>
</dbReference>
<dbReference type="PANTHER" id="PTHR37813">
    <property type="entry name" value="FELS-2 PROPHAGE PROTEIN"/>
    <property type="match status" value="1"/>
</dbReference>
<evidence type="ECO:0000313" key="5">
    <source>
        <dbReference type="Proteomes" id="UP000016608"/>
    </source>
</evidence>
<evidence type="ECO:0000256" key="2">
    <source>
        <dbReference type="SAM" id="Phobius"/>
    </source>
</evidence>
<feature type="transmembrane region" description="Helical" evidence="2">
    <location>
        <begin position="561"/>
        <end position="579"/>
    </location>
</feature>
<dbReference type="AlphaFoldDB" id="U2Q4W9"/>
<dbReference type="eggNOG" id="COG5283">
    <property type="taxonomic scope" value="Bacteria"/>
</dbReference>
<keyword evidence="2" id="KW-0472">Membrane</keyword>
<protein>
    <submittedName>
        <fullName evidence="4">Phage tail tape measure protein, TP901 family</fullName>
    </submittedName>
</protein>
<dbReference type="PATRIC" id="fig|1256908.3.peg.426"/>
<gene>
    <name evidence="4" type="ORF">HMPREF0373_00468</name>
</gene>
<evidence type="ECO:0000313" key="4">
    <source>
        <dbReference type="EMBL" id="ERK51074.1"/>
    </source>
</evidence>
<name>U2Q4W9_EUBRA</name>
<dbReference type="Gene3D" id="1.20.120.20">
    <property type="entry name" value="Apolipoprotein"/>
    <property type="match status" value="3"/>
</dbReference>
<dbReference type="Proteomes" id="UP000016608">
    <property type="component" value="Unassembled WGS sequence"/>
</dbReference>
<proteinExistence type="predicted"/>
<evidence type="ECO:0000259" key="3">
    <source>
        <dbReference type="Pfam" id="PF10145"/>
    </source>
</evidence>
<sequence>MELFKLFGTIAINNGDANKAIDDTTGRAEKSESRMSSAFKKIGAAITTYFAVDKLVSFGKSVVDTTASFEDGMLKVQSLSGATQDEYQKLSDAALNYGSTTAWTAKDVSDAMGYMALAGFDTNEILESTSGMLSLASASGEDLATVTDILTDSMTGFGDSASDASRYADVLATVQAKSNTTVGDLGEAFTYVSSLAGTYKYSLEDVSAALGTMANAGVKGSMAGTSLSSIITRLGTNTSGARDAIKALGVEFYNQDGTARSLGDVIKDLCDATEGMDVEQKAALASTVAGAEAQKGLLAILNQGSGAYTDLQEKLNNCTGAANDMASNMEAGLGGAIRSMSSAWEGFKINLGEKFEEPLGNAIRSAASWLSETATPKLMDFIDRAVEGFGKLKEHLQPAVDKIKDAFDHLVTALAPIKEKIDEYVSSGKAAEDASNLLDTALDLVVGAIELVADSINVLSNFIENIIQGFKDMKQWCSENKTALELLAVAAGTITGLIIAANAGQIALNATMGIANGLLIAGSVAEGIMSAATTLWSGVCTVATGATTALGAAFTFLTSPIGLIIIAIGAAIAVGILLYKNWDKIKEKLSELWKHVKEIWEKIRTAIVGKMEEIKEKVESGFNAVKETAENIFNGIKDFISTVWEGIKNVVKFALLFIGELMSAVFQIITVPFRFIWENCKDTIIEIWDAIKEKIDTVANAVKDVIETVWKAIVDFLTPILQAIYELFQFVWDKISAAITTALTIIQTAVTTIWNAIVTFLTPILETIKGVIQTAWDAIKAVITTVLGAIQTVITTVWNAIKTAISTVLDAIKSVITTVWDAIKSVVTTVMGAIKGVFTAAWDAIKTVVSNAVNGVKNILRDKLNEANEVVTNVLGKIKDKFKEIFDKVKDVVKNAIDKIKGFFDFEWSLPKLKLPHPKIEGEFSLNPPSVPHFSIDWYKKAMNDPILMTKPTAFGINNEGQIMAGGEAGDEVVSGAYKLKMMISDAVAEQNEGMITILSKILDAILAIDENMGGNLRQALEGASIAINRRDFARLVNEVK</sequence>
<reference evidence="4 5" key="1">
    <citation type="submission" date="2013-06" db="EMBL/GenBank/DDBJ databases">
        <authorList>
            <person name="Weinstock G."/>
            <person name="Sodergren E."/>
            <person name="Lobos E.A."/>
            <person name="Fulton L."/>
            <person name="Fulton R."/>
            <person name="Courtney L."/>
            <person name="Fronick C."/>
            <person name="O'Laughlin M."/>
            <person name="Godfrey J."/>
            <person name="Wilson R.M."/>
            <person name="Miner T."/>
            <person name="Farmer C."/>
            <person name="Delehaunty K."/>
            <person name="Cordes M."/>
            <person name="Minx P."/>
            <person name="Tomlinson C."/>
            <person name="Chen J."/>
            <person name="Wollam A."/>
            <person name="Pepin K.H."/>
            <person name="Bhonagiri V."/>
            <person name="Zhang X."/>
            <person name="Warren W."/>
            <person name="Mitreva M."/>
            <person name="Mardis E.R."/>
            <person name="Wilson R.K."/>
        </authorList>
    </citation>
    <scope>NUCLEOTIDE SEQUENCE [LARGE SCALE GENOMIC DNA]</scope>
    <source>
        <strain evidence="4 5">ATCC 29099</strain>
    </source>
</reference>
<dbReference type="RefSeq" id="WP_021740210.1">
    <property type="nucleotide sequence ID" value="NZ_KI271174.1"/>
</dbReference>
<dbReference type="Pfam" id="PF10145">
    <property type="entry name" value="PhageMin_Tail"/>
    <property type="match status" value="1"/>
</dbReference>
<dbReference type="GeneID" id="42788144"/>
<dbReference type="eggNOG" id="COG5412">
    <property type="taxonomic scope" value="Bacteria"/>
</dbReference>
<feature type="transmembrane region" description="Helical" evidence="2">
    <location>
        <begin position="653"/>
        <end position="677"/>
    </location>
</feature>
<feature type="transmembrane region" description="Helical" evidence="2">
    <location>
        <begin position="506"/>
        <end position="528"/>
    </location>
</feature>
<dbReference type="HOGENOM" id="CLU_002005_0_0_9"/>
<keyword evidence="5" id="KW-1185">Reference proteome</keyword>